<feature type="transmembrane region" description="Helical" evidence="7">
    <location>
        <begin position="292"/>
        <end position="310"/>
    </location>
</feature>
<feature type="transmembrane region" description="Helical" evidence="7">
    <location>
        <begin position="154"/>
        <end position="172"/>
    </location>
</feature>
<evidence type="ECO:0000256" key="1">
    <source>
        <dbReference type="ARBA" id="ARBA00004651"/>
    </source>
</evidence>
<feature type="transmembrane region" description="Helical" evidence="7">
    <location>
        <begin position="86"/>
        <end position="106"/>
    </location>
</feature>
<feature type="transmembrane region" description="Helical" evidence="7">
    <location>
        <begin position="51"/>
        <end position="74"/>
    </location>
</feature>
<keyword evidence="2" id="KW-0813">Transport</keyword>
<dbReference type="PANTHER" id="PTHR23517">
    <property type="entry name" value="RESISTANCE PROTEIN MDTM, PUTATIVE-RELATED-RELATED"/>
    <property type="match status" value="1"/>
</dbReference>
<gene>
    <name evidence="9" type="ORF">QYF68_08855</name>
</gene>
<name>A0ABT8HAY7_MYCAO</name>
<dbReference type="InterPro" id="IPR005829">
    <property type="entry name" value="Sugar_transporter_CS"/>
</dbReference>
<dbReference type="SUPFAM" id="SSF103473">
    <property type="entry name" value="MFS general substrate transporter"/>
    <property type="match status" value="1"/>
</dbReference>
<evidence type="ECO:0000256" key="4">
    <source>
        <dbReference type="ARBA" id="ARBA00022692"/>
    </source>
</evidence>
<feature type="transmembrane region" description="Helical" evidence="7">
    <location>
        <begin position="379"/>
        <end position="400"/>
    </location>
</feature>
<accession>A0ABT8HAY7</accession>
<dbReference type="Proteomes" id="UP001172687">
    <property type="component" value="Unassembled WGS sequence"/>
</dbReference>
<evidence type="ECO:0000256" key="7">
    <source>
        <dbReference type="SAM" id="Phobius"/>
    </source>
</evidence>
<keyword evidence="6 7" id="KW-0472">Membrane</keyword>
<evidence type="ECO:0000313" key="9">
    <source>
        <dbReference type="EMBL" id="MDN4517934.1"/>
    </source>
</evidence>
<protein>
    <submittedName>
        <fullName evidence="9">MFS transporter</fullName>
    </submittedName>
</protein>
<evidence type="ECO:0000256" key="6">
    <source>
        <dbReference type="ARBA" id="ARBA00023136"/>
    </source>
</evidence>
<evidence type="ECO:0000259" key="8">
    <source>
        <dbReference type="PROSITE" id="PS50850"/>
    </source>
</evidence>
<feature type="domain" description="Major facilitator superfamily (MFS) profile" evidence="8">
    <location>
        <begin position="20"/>
        <end position="405"/>
    </location>
</feature>
<dbReference type="Gene3D" id="1.20.1250.20">
    <property type="entry name" value="MFS general substrate transporter like domains"/>
    <property type="match status" value="1"/>
</dbReference>
<keyword evidence="5 7" id="KW-1133">Transmembrane helix</keyword>
<dbReference type="EMBL" id="JAUHTC010000037">
    <property type="protein sequence ID" value="MDN4517934.1"/>
    <property type="molecule type" value="Genomic_DNA"/>
</dbReference>
<feature type="transmembrane region" description="Helical" evidence="7">
    <location>
        <begin position="259"/>
        <end position="280"/>
    </location>
</feature>
<comment type="caution">
    <text evidence="9">The sequence shown here is derived from an EMBL/GenBank/DDBJ whole genome shotgun (WGS) entry which is preliminary data.</text>
</comment>
<feature type="transmembrane region" description="Helical" evidence="7">
    <location>
        <begin position="349"/>
        <end position="373"/>
    </location>
</feature>
<dbReference type="RefSeq" id="WP_105389014.1">
    <property type="nucleotide sequence ID" value="NZ_CP070380.1"/>
</dbReference>
<sequence length="408" mass="41412">MTVVAVAAATTRPSGRSARRWLAVAAATFAIAWGGNEFTPLLVMYRTQDGFSALTVDLLLFAYVLGIVPALLIGGPLSDRFGRRPLMLPAPVLAAVGSAILALGAQSAPVLGVGRVFSGVALGLAMAVGGSWIKELSSPPWEDGDAGARRAAMSLTAGFGLGAGTAGVLAEWGPAPTVLPYAVNIAMALAAAALMSTAPETRTRHDSGRPWWTDLAVPGASHRRFLLVVVPVAPWVFGAGATAYAVLPALMAGRVSSAPIAFSALMCLVALGVGFTVQQLGRHLGAGGRRGVVTALALLVVGMLLAGWAAAVLTVWSALVAAAVLGAGYGMALLAGLQEIQRIAGPDDLAGLTAVFYSLSYLGFAVPAVLAFAVRSFSYPAMFGFGAFAAAVCLLVAVLGSRRTAAIS</sequence>
<reference evidence="9" key="1">
    <citation type="submission" date="2023-07" db="EMBL/GenBank/DDBJ databases">
        <title>Degradation of tert-butanol by M. austroafricanum TBA100.</title>
        <authorList>
            <person name="Helbich S."/>
            <person name="Vainshtein Y."/>
        </authorList>
    </citation>
    <scope>NUCLEOTIDE SEQUENCE</scope>
    <source>
        <strain evidence="9">TBA100</strain>
    </source>
</reference>
<keyword evidence="4 7" id="KW-0812">Transmembrane</keyword>
<proteinExistence type="predicted"/>
<keyword evidence="3" id="KW-1003">Cell membrane</keyword>
<feature type="transmembrane region" description="Helical" evidence="7">
    <location>
        <begin position="21"/>
        <end position="45"/>
    </location>
</feature>
<organism evidence="9 10">
    <name type="scientific">Mycolicibacterium austroafricanum</name>
    <name type="common">Mycobacterium austroafricanum</name>
    <dbReference type="NCBI Taxonomy" id="39687"/>
    <lineage>
        <taxon>Bacteria</taxon>
        <taxon>Bacillati</taxon>
        <taxon>Actinomycetota</taxon>
        <taxon>Actinomycetes</taxon>
        <taxon>Mycobacteriales</taxon>
        <taxon>Mycobacteriaceae</taxon>
        <taxon>Mycolicibacterium</taxon>
    </lineage>
</organism>
<dbReference type="InterPro" id="IPR036259">
    <property type="entry name" value="MFS_trans_sf"/>
</dbReference>
<feature type="transmembrane region" description="Helical" evidence="7">
    <location>
        <begin position="225"/>
        <end position="247"/>
    </location>
</feature>
<feature type="transmembrane region" description="Helical" evidence="7">
    <location>
        <begin position="112"/>
        <end position="133"/>
    </location>
</feature>
<evidence type="ECO:0000313" key="10">
    <source>
        <dbReference type="Proteomes" id="UP001172687"/>
    </source>
</evidence>
<dbReference type="PROSITE" id="PS00216">
    <property type="entry name" value="SUGAR_TRANSPORT_1"/>
    <property type="match status" value="1"/>
</dbReference>
<dbReference type="InterPro" id="IPR050171">
    <property type="entry name" value="MFS_Transporters"/>
</dbReference>
<dbReference type="PROSITE" id="PS50850">
    <property type="entry name" value="MFS"/>
    <property type="match status" value="1"/>
</dbReference>
<evidence type="ECO:0000256" key="5">
    <source>
        <dbReference type="ARBA" id="ARBA00022989"/>
    </source>
</evidence>
<dbReference type="InterPro" id="IPR020846">
    <property type="entry name" value="MFS_dom"/>
</dbReference>
<dbReference type="InterPro" id="IPR011701">
    <property type="entry name" value="MFS"/>
</dbReference>
<dbReference type="Pfam" id="PF07690">
    <property type="entry name" value="MFS_1"/>
    <property type="match status" value="1"/>
</dbReference>
<evidence type="ECO:0000256" key="2">
    <source>
        <dbReference type="ARBA" id="ARBA00022448"/>
    </source>
</evidence>
<feature type="transmembrane region" description="Helical" evidence="7">
    <location>
        <begin position="178"/>
        <end position="195"/>
    </location>
</feature>
<evidence type="ECO:0000256" key="3">
    <source>
        <dbReference type="ARBA" id="ARBA00022475"/>
    </source>
</evidence>
<keyword evidence="10" id="KW-1185">Reference proteome</keyword>
<comment type="subcellular location">
    <subcellularLocation>
        <location evidence="1">Cell membrane</location>
        <topology evidence="1">Multi-pass membrane protein</topology>
    </subcellularLocation>
</comment>
<feature type="transmembrane region" description="Helical" evidence="7">
    <location>
        <begin position="316"/>
        <end position="337"/>
    </location>
</feature>